<dbReference type="AlphaFoldDB" id="A0A0X3TN54"/>
<dbReference type="GO" id="GO:0003700">
    <property type="term" value="F:DNA-binding transcription factor activity"/>
    <property type="evidence" value="ECO:0007669"/>
    <property type="project" value="InterPro"/>
</dbReference>
<reference evidence="7" key="1">
    <citation type="submission" date="2015-12" db="EMBL/GenBank/DDBJ databases">
        <authorList>
            <person name="Zhang G."/>
            <person name="Stingl U."/>
        </authorList>
    </citation>
    <scope>NUCLEOTIDE SEQUENCE [LARGE SCALE GENOMIC DNA]</scope>
    <source>
        <strain evidence="7">ZGT108</strain>
    </source>
</reference>
<comment type="caution">
    <text evidence="6">The sequence shown here is derived from an EMBL/GenBank/DDBJ whole genome shotgun (WGS) entry which is preliminary data.</text>
</comment>
<dbReference type="Gene3D" id="1.10.10.10">
    <property type="entry name" value="Winged helix-like DNA-binding domain superfamily/Winged helix DNA-binding domain"/>
    <property type="match status" value="1"/>
</dbReference>
<dbReference type="GO" id="GO:0000976">
    <property type="term" value="F:transcription cis-regulatory region binding"/>
    <property type="evidence" value="ECO:0007669"/>
    <property type="project" value="TreeGrafter"/>
</dbReference>
<dbReference type="Proteomes" id="UP000053690">
    <property type="component" value="Unassembled WGS sequence"/>
</dbReference>
<gene>
    <name evidence="6" type="ORF">AVO44_18850</name>
</gene>
<dbReference type="InterPro" id="IPR005119">
    <property type="entry name" value="LysR_subst-bd"/>
</dbReference>
<dbReference type="RefSeq" id="WP_068340556.1">
    <property type="nucleotide sequence ID" value="NZ_LQBP01000013.1"/>
</dbReference>
<dbReference type="Pfam" id="PF03466">
    <property type="entry name" value="LysR_substrate"/>
    <property type="match status" value="1"/>
</dbReference>
<dbReference type="SUPFAM" id="SSF53850">
    <property type="entry name" value="Periplasmic binding protein-like II"/>
    <property type="match status" value="1"/>
</dbReference>
<name>A0A0X3TN54_9RHOB</name>
<dbReference type="PANTHER" id="PTHR30126:SF40">
    <property type="entry name" value="HTH-TYPE TRANSCRIPTIONAL REGULATOR GLTR"/>
    <property type="match status" value="1"/>
</dbReference>
<dbReference type="Pfam" id="PF00126">
    <property type="entry name" value="HTH_1"/>
    <property type="match status" value="1"/>
</dbReference>
<dbReference type="InterPro" id="IPR036388">
    <property type="entry name" value="WH-like_DNA-bd_sf"/>
</dbReference>
<evidence type="ECO:0000259" key="5">
    <source>
        <dbReference type="PROSITE" id="PS50931"/>
    </source>
</evidence>
<sequence length="280" mass="30376">MDFALLRTFLAVVEKGGFAAAALKLGTVQSNVTHRIVRLEEEFGQKLFTRGRGGAQLTPFGEIAHSKLDRLSKEIRYVESNLKDIANGSGHLRLGAMETTASARLPALLKTLREVCPDAQLSLTTGPTAQLTQAVWKRELDAAFIAGPADENRFKAIPAFEEELVVVSAKNLKDDAPVLVFGFGCHYRATTETWLRSIGRSDSDLLEMGTFDGIMGCVAAEMGRAVAPRNAVAKTLVGQNLDITPLPEPFGTSPTSLIMRHDYAPVRAAVALQKLLTRDQ</sequence>
<proteinExistence type="inferred from homology"/>
<dbReference type="InterPro" id="IPR000847">
    <property type="entry name" value="LysR_HTH_N"/>
</dbReference>
<feature type="domain" description="HTH lysR-type" evidence="5">
    <location>
        <begin position="1"/>
        <end position="58"/>
    </location>
</feature>
<dbReference type="PROSITE" id="PS50931">
    <property type="entry name" value="HTH_LYSR"/>
    <property type="match status" value="1"/>
</dbReference>
<evidence type="ECO:0000313" key="6">
    <source>
        <dbReference type="EMBL" id="KUJ77099.1"/>
    </source>
</evidence>
<protein>
    <recommendedName>
        <fullName evidence="5">HTH lysR-type domain-containing protein</fullName>
    </recommendedName>
</protein>
<dbReference type="STRING" id="1685378.AVO44_18850"/>
<dbReference type="OrthoDB" id="9815174at2"/>
<keyword evidence="7" id="KW-1185">Reference proteome</keyword>
<dbReference type="SUPFAM" id="SSF46785">
    <property type="entry name" value="Winged helix' DNA-binding domain"/>
    <property type="match status" value="1"/>
</dbReference>
<dbReference type="PRINTS" id="PR00039">
    <property type="entry name" value="HTHLYSR"/>
</dbReference>
<dbReference type="Gene3D" id="3.40.190.10">
    <property type="entry name" value="Periplasmic binding protein-like II"/>
    <property type="match status" value="2"/>
</dbReference>
<comment type="similarity">
    <text evidence="1">Belongs to the LysR transcriptional regulatory family.</text>
</comment>
<dbReference type="PANTHER" id="PTHR30126">
    <property type="entry name" value="HTH-TYPE TRANSCRIPTIONAL REGULATOR"/>
    <property type="match status" value="1"/>
</dbReference>
<keyword evidence="4" id="KW-0804">Transcription</keyword>
<organism evidence="6 7">
    <name type="scientific">Ruegeria profundi</name>
    <dbReference type="NCBI Taxonomy" id="1685378"/>
    <lineage>
        <taxon>Bacteria</taxon>
        <taxon>Pseudomonadati</taxon>
        <taxon>Pseudomonadota</taxon>
        <taxon>Alphaproteobacteria</taxon>
        <taxon>Rhodobacterales</taxon>
        <taxon>Roseobacteraceae</taxon>
        <taxon>Ruegeria</taxon>
    </lineage>
</organism>
<evidence type="ECO:0000256" key="3">
    <source>
        <dbReference type="ARBA" id="ARBA00023125"/>
    </source>
</evidence>
<accession>A0A0X3TN54</accession>
<keyword evidence="2" id="KW-0805">Transcription regulation</keyword>
<evidence type="ECO:0000313" key="7">
    <source>
        <dbReference type="Proteomes" id="UP000053690"/>
    </source>
</evidence>
<evidence type="ECO:0000256" key="4">
    <source>
        <dbReference type="ARBA" id="ARBA00023163"/>
    </source>
</evidence>
<evidence type="ECO:0000256" key="1">
    <source>
        <dbReference type="ARBA" id="ARBA00009437"/>
    </source>
</evidence>
<dbReference type="EMBL" id="LQBP01000013">
    <property type="protein sequence ID" value="KUJ77099.1"/>
    <property type="molecule type" value="Genomic_DNA"/>
</dbReference>
<evidence type="ECO:0000256" key="2">
    <source>
        <dbReference type="ARBA" id="ARBA00023015"/>
    </source>
</evidence>
<keyword evidence="3" id="KW-0238">DNA-binding</keyword>
<dbReference type="InterPro" id="IPR036390">
    <property type="entry name" value="WH_DNA-bd_sf"/>
</dbReference>